<feature type="non-terminal residue" evidence="5">
    <location>
        <position position="1"/>
    </location>
</feature>
<evidence type="ECO:0000256" key="1">
    <source>
        <dbReference type="ARBA" id="ARBA00004141"/>
    </source>
</evidence>
<gene>
    <name evidence="5" type="ORF">CGI_10015168</name>
</gene>
<dbReference type="SUPFAM" id="SSF103473">
    <property type="entry name" value="MFS general substrate transporter"/>
    <property type="match status" value="1"/>
</dbReference>
<dbReference type="AlphaFoldDB" id="K1S3D5"/>
<dbReference type="GO" id="GO:0022857">
    <property type="term" value="F:transmembrane transporter activity"/>
    <property type="evidence" value="ECO:0007669"/>
    <property type="project" value="InterPro"/>
</dbReference>
<dbReference type="InterPro" id="IPR036259">
    <property type="entry name" value="MFS_trans_sf"/>
</dbReference>
<dbReference type="PANTHER" id="PTHR24064">
    <property type="entry name" value="SOLUTE CARRIER FAMILY 22 MEMBER"/>
    <property type="match status" value="1"/>
</dbReference>
<accession>K1S3D5</accession>
<keyword evidence="2" id="KW-0812">Transmembrane</keyword>
<evidence type="ECO:0000256" key="3">
    <source>
        <dbReference type="ARBA" id="ARBA00022989"/>
    </source>
</evidence>
<dbReference type="Gene3D" id="1.20.1250.20">
    <property type="entry name" value="MFS general substrate transporter like domains"/>
    <property type="match status" value="1"/>
</dbReference>
<evidence type="ECO:0000256" key="4">
    <source>
        <dbReference type="ARBA" id="ARBA00023136"/>
    </source>
</evidence>
<sequence>NQNHDVPLQFDLICDRSSLAELLQTLVMVGQLIGAAFASSLSDRIGRKTVHLCSNFLTLVFEISVGFAPNYTTLAILKFILGVLIPATHIPWAPGMIFSIMCFGVTIIILYLPETRGIELPQTLGEVKLWYAENGGFQLRKFRNKNKHTSETMFVLTN</sequence>
<dbReference type="EMBL" id="JH815759">
    <property type="protein sequence ID" value="EKC41931.1"/>
    <property type="molecule type" value="Genomic_DNA"/>
</dbReference>
<dbReference type="InterPro" id="IPR005828">
    <property type="entry name" value="MFS_sugar_transport-like"/>
</dbReference>
<protein>
    <submittedName>
        <fullName evidence="5">Solute carrier family 22 member 16</fullName>
    </submittedName>
</protein>
<reference evidence="5" key="1">
    <citation type="journal article" date="2012" name="Nature">
        <title>The oyster genome reveals stress adaptation and complexity of shell formation.</title>
        <authorList>
            <person name="Zhang G."/>
            <person name="Fang X."/>
            <person name="Guo X."/>
            <person name="Li L."/>
            <person name="Luo R."/>
            <person name="Xu F."/>
            <person name="Yang P."/>
            <person name="Zhang L."/>
            <person name="Wang X."/>
            <person name="Qi H."/>
            <person name="Xiong Z."/>
            <person name="Que H."/>
            <person name="Xie Y."/>
            <person name="Holland P.W."/>
            <person name="Paps J."/>
            <person name="Zhu Y."/>
            <person name="Wu F."/>
            <person name="Chen Y."/>
            <person name="Wang J."/>
            <person name="Peng C."/>
            <person name="Meng J."/>
            <person name="Yang L."/>
            <person name="Liu J."/>
            <person name="Wen B."/>
            <person name="Zhang N."/>
            <person name="Huang Z."/>
            <person name="Zhu Q."/>
            <person name="Feng Y."/>
            <person name="Mount A."/>
            <person name="Hedgecock D."/>
            <person name="Xu Z."/>
            <person name="Liu Y."/>
            <person name="Domazet-Loso T."/>
            <person name="Du Y."/>
            <person name="Sun X."/>
            <person name="Zhang S."/>
            <person name="Liu B."/>
            <person name="Cheng P."/>
            <person name="Jiang X."/>
            <person name="Li J."/>
            <person name="Fan D."/>
            <person name="Wang W."/>
            <person name="Fu W."/>
            <person name="Wang T."/>
            <person name="Wang B."/>
            <person name="Zhang J."/>
            <person name="Peng Z."/>
            <person name="Li Y."/>
            <person name="Li N."/>
            <person name="Wang J."/>
            <person name="Chen M."/>
            <person name="He Y."/>
            <person name="Tan F."/>
            <person name="Song X."/>
            <person name="Zheng Q."/>
            <person name="Huang R."/>
            <person name="Yang H."/>
            <person name="Du X."/>
            <person name="Chen L."/>
            <person name="Yang M."/>
            <person name="Gaffney P.M."/>
            <person name="Wang S."/>
            <person name="Luo L."/>
            <person name="She Z."/>
            <person name="Ming Y."/>
            <person name="Huang W."/>
            <person name="Zhang S."/>
            <person name="Huang B."/>
            <person name="Zhang Y."/>
            <person name="Qu T."/>
            <person name="Ni P."/>
            <person name="Miao G."/>
            <person name="Wang J."/>
            <person name="Wang Q."/>
            <person name="Steinberg C.E."/>
            <person name="Wang H."/>
            <person name="Li N."/>
            <person name="Qian L."/>
            <person name="Zhang G."/>
            <person name="Li Y."/>
            <person name="Yang H."/>
            <person name="Liu X."/>
            <person name="Wang J."/>
            <person name="Yin Y."/>
            <person name="Wang J."/>
        </authorList>
    </citation>
    <scope>NUCLEOTIDE SEQUENCE [LARGE SCALE GENOMIC DNA]</scope>
    <source>
        <strain evidence="5">05x7-T-G4-1.051#20</strain>
    </source>
</reference>
<dbReference type="Pfam" id="PF00083">
    <property type="entry name" value="Sugar_tr"/>
    <property type="match status" value="1"/>
</dbReference>
<dbReference type="InParanoid" id="K1S3D5"/>
<evidence type="ECO:0000313" key="5">
    <source>
        <dbReference type="EMBL" id="EKC41931.1"/>
    </source>
</evidence>
<evidence type="ECO:0000256" key="2">
    <source>
        <dbReference type="ARBA" id="ARBA00022692"/>
    </source>
</evidence>
<comment type="subcellular location">
    <subcellularLocation>
        <location evidence="1">Membrane</location>
        <topology evidence="1">Multi-pass membrane protein</topology>
    </subcellularLocation>
</comment>
<keyword evidence="4" id="KW-0472">Membrane</keyword>
<proteinExistence type="predicted"/>
<dbReference type="GO" id="GO:0016020">
    <property type="term" value="C:membrane"/>
    <property type="evidence" value="ECO:0007669"/>
    <property type="project" value="UniProtKB-SubCell"/>
</dbReference>
<dbReference type="HOGENOM" id="CLU_1673596_0_0_1"/>
<organism evidence="5">
    <name type="scientific">Magallana gigas</name>
    <name type="common">Pacific oyster</name>
    <name type="synonym">Crassostrea gigas</name>
    <dbReference type="NCBI Taxonomy" id="29159"/>
    <lineage>
        <taxon>Eukaryota</taxon>
        <taxon>Metazoa</taxon>
        <taxon>Spiralia</taxon>
        <taxon>Lophotrochozoa</taxon>
        <taxon>Mollusca</taxon>
        <taxon>Bivalvia</taxon>
        <taxon>Autobranchia</taxon>
        <taxon>Pteriomorphia</taxon>
        <taxon>Ostreida</taxon>
        <taxon>Ostreoidea</taxon>
        <taxon>Ostreidae</taxon>
        <taxon>Magallana</taxon>
    </lineage>
</organism>
<name>K1S3D5_MAGGI</name>
<keyword evidence="3" id="KW-1133">Transmembrane helix</keyword>